<sequence length="196" mass="21488">MWKQAKLPTLSARAVGQWHTAALGEEQANDIFSICIGNALPQETITINLSYINALIDDESPNQIRFTLPRVYMQRCGIAPEGRIFCSVGYKDVPFTMDVSIQQAGRIRSVTCPSGFNLTVNLGRPEHLDASAGPDANFATVSVRRTNTSAPSKDVIIVITADGLDKPRAVIEPHPVHQTDAIELTLVPQFKPIDHR</sequence>
<evidence type="ECO:0000313" key="2">
    <source>
        <dbReference type="Proteomes" id="UP000790377"/>
    </source>
</evidence>
<proteinExistence type="predicted"/>
<name>A0ACB7ZQP2_9AGAM</name>
<reference evidence="1" key="1">
    <citation type="journal article" date="2021" name="New Phytol.">
        <title>Evolutionary innovations through gain and loss of genes in the ectomycorrhizal Boletales.</title>
        <authorList>
            <person name="Wu G."/>
            <person name="Miyauchi S."/>
            <person name="Morin E."/>
            <person name="Kuo A."/>
            <person name="Drula E."/>
            <person name="Varga T."/>
            <person name="Kohler A."/>
            <person name="Feng B."/>
            <person name="Cao Y."/>
            <person name="Lipzen A."/>
            <person name="Daum C."/>
            <person name="Hundley H."/>
            <person name="Pangilinan J."/>
            <person name="Johnson J."/>
            <person name="Barry K."/>
            <person name="LaButti K."/>
            <person name="Ng V."/>
            <person name="Ahrendt S."/>
            <person name="Min B."/>
            <person name="Choi I.G."/>
            <person name="Park H."/>
            <person name="Plett J.M."/>
            <person name="Magnuson J."/>
            <person name="Spatafora J.W."/>
            <person name="Nagy L.G."/>
            <person name="Henrissat B."/>
            <person name="Grigoriev I.V."/>
            <person name="Yang Z.L."/>
            <person name="Xu J."/>
            <person name="Martin F.M."/>
        </authorList>
    </citation>
    <scope>NUCLEOTIDE SEQUENCE</scope>
    <source>
        <strain evidence="1">ATCC 28755</strain>
    </source>
</reference>
<dbReference type="Proteomes" id="UP000790377">
    <property type="component" value="Unassembled WGS sequence"/>
</dbReference>
<evidence type="ECO:0000313" key="1">
    <source>
        <dbReference type="EMBL" id="KAH7903128.1"/>
    </source>
</evidence>
<organism evidence="1 2">
    <name type="scientific">Hygrophoropsis aurantiaca</name>
    <dbReference type="NCBI Taxonomy" id="72124"/>
    <lineage>
        <taxon>Eukaryota</taxon>
        <taxon>Fungi</taxon>
        <taxon>Dikarya</taxon>
        <taxon>Basidiomycota</taxon>
        <taxon>Agaricomycotina</taxon>
        <taxon>Agaricomycetes</taxon>
        <taxon>Agaricomycetidae</taxon>
        <taxon>Boletales</taxon>
        <taxon>Coniophorineae</taxon>
        <taxon>Hygrophoropsidaceae</taxon>
        <taxon>Hygrophoropsis</taxon>
    </lineage>
</organism>
<dbReference type="EMBL" id="MU269192">
    <property type="protein sequence ID" value="KAH7903128.1"/>
    <property type="molecule type" value="Genomic_DNA"/>
</dbReference>
<comment type="caution">
    <text evidence="1">The sequence shown here is derived from an EMBL/GenBank/DDBJ whole genome shotgun (WGS) entry which is preliminary data.</text>
</comment>
<gene>
    <name evidence="1" type="ORF">BJ138DRAFT_206010</name>
</gene>
<keyword evidence="2" id="KW-1185">Reference proteome</keyword>
<protein>
    <submittedName>
        <fullName evidence="1">Uncharacterized protein</fullName>
    </submittedName>
</protein>
<accession>A0ACB7ZQP2</accession>